<dbReference type="Proteomes" id="UP000784294">
    <property type="component" value="Unassembled WGS sequence"/>
</dbReference>
<keyword evidence="3" id="KW-1185">Reference proteome</keyword>
<dbReference type="EMBL" id="CAAALY010016820">
    <property type="protein sequence ID" value="VEL13123.1"/>
    <property type="molecule type" value="Genomic_DNA"/>
</dbReference>
<feature type="compositionally biased region" description="Basic and acidic residues" evidence="1">
    <location>
        <begin position="133"/>
        <end position="155"/>
    </location>
</feature>
<evidence type="ECO:0000313" key="2">
    <source>
        <dbReference type="EMBL" id="VEL13123.1"/>
    </source>
</evidence>
<comment type="caution">
    <text evidence="2">The sequence shown here is derived from an EMBL/GenBank/DDBJ whole genome shotgun (WGS) entry which is preliminary data.</text>
</comment>
<proteinExistence type="predicted"/>
<reference evidence="2" key="1">
    <citation type="submission" date="2018-11" db="EMBL/GenBank/DDBJ databases">
        <authorList>
            <consortium name="Pathogen Informatics"/>
        </authorList>
    </citation>
    <scope>NUCLEOTIDE SEQUENCE</scope>
</reference>
<feature type="region of interest" description="Disordered" evidence="1">
    <location>
        <begin position="131"/>
        <end position="167"/>
    </location>
</feature>
<evidence type="ECO:0000313" key="3">
    <source>
        <dbReference type="Proteomes" id="UP000784294"/>
    </source>
</evidence>
<accession>A0A448WJ93</accession>
<gene>
    <name evidence="2" type="ORF">PXEA_LOCUS6563</name>
</gene>
<protein>
    <submittedName>
        <fullName evidence="2">Uncharacterized protein</fullName>
    </submittedName>
</protein>
<sequence>MSRFRNVSHVSIQTFYSSYYWLDFIIDTICWSIDSLARLELATGRPQSLSRGSLFPLTRRDSNSCHLRQMTAHYHSQLPVGRWTDGFFTVDQFLSDWQLYSFRLYAGTPDSTTYIRFDMNLSDGSAKWVANQRKRETPNEPRGHSVAEGNRRPVHEPGLPSTSKREENALTFSVEQLTIFIHIKENV</sequence>
<evidence type="ECO:0000256" key="1">
    <source>
        <dbReference type="SAM" id="MobiDB-lite"/>
    </source>
</evidence>
<organism evidence="2 3">
    <name type="scientific">Protopolystoma xenopodis</name>
    <dbReference type="NCBI Taxonomy" id="117903"/>
    <lineage>
        <taxon>Eukaryota</taxon>
        <taxon>Metazoa</taxon>
        <taxon>Spiralia</taxon>
        <taxon>Lophotrochozoa</taxon>
        <taxon>Platyhelminthes</taxon>
        <taxon>Monogenea</taxon>
        <taxon>Polyopisthocotylea</taxon>
        <taxon>Polystomatidea</taxon>
        <taxon>Polystomatidae</taxon>
        <taxon>Protopolystoma</taxon>
    </lineage>
</organism>
<dbReference type="AlphaFoldDB" id="A0A448WJ93"/>
<name>A0A448WJ93_9PLAT</name>